<dbReference type="Pfam" id="PF00158">
    <property type="entry name" value="Sigma54_activat"/>
    <property type="match status" value="1"/>
</dbReference>
<feature type="domain" description="Response regulatory" evidence="5">
    <location>
        <begin position="5"/>
        <end position="124"/>
    </location>
</feature>
<dbReference type="GO" id="GO:0006355">
    <property type="term" value="P:regulation of DNA-templated transcription"/>
    <property type="evidence" value="ECO:0007669"/>
    <property type="project" value="InterPro"/>
</dbReference>
<dbReference type="SUPFAM" id="SSF52172">
    <property type="entry name" value="CheY-like"/>
    <property type="match status" value="1"/>
</dbReference>
<dbReference type="Proteomes" id="UP000192907">
    <property type="component" value="Unassembled WGS sequence"/>
</dbReference>
<accession>A0A1Y6BZJ8</accession>
<dbReference type="InterPro" id="IPR011006">
    <property type="entry name" value="CheY-like_superfamily"/>
</dbReference>
<dbReference type="PROSITE" id="PS00676">
    <property type="entry name" value="SIGMA54_INTERACT_2"/>
    <property type="match status" value="1"/>
</dbReference>
<dbReference type="STRING" id="1513793.SAMN06296036_111110"/>
<evidence type="ECO:0000256" key="3">
    <source>
        <dbReference type="PROSITE-ProRule" id="PRU00169"/>
    </source>
</evidence>
<dbReference type="InterPro" id="IPR025662">
    <property type="entry name" value="Sigma_54_int_dom_ATP-bd_1"/>
</dbReference>
<dbReference type="SMART" id="SM00448">
    <property type="entry name" value="REC"/>
    <property type="match status" value="1"/>
</dbReference>
<dbReference type="Gene3D" id="3.40.50.2300">
    <property type="match status" value="1"/>
</dbReference>
<dbReference type="AlphaFoldDB" id="A0A1Y6BZJ8"/>
<dbReference type="GO" id="GO:0000160">
    <property type="term" value="P:phosphorelay signal transduction system"/>
    <property type="evidence" value="ECO:0007669"/>
    <property type="project" value="InterPro"/>
</dbReference>
<dbReference type="CDD" id="cd00009">
    <property type="entry name" value="AAA"/>
    <property type="match status" value="1"/>
</dbReference>
<feature type="modified residue" description="4-aspartylphosphate" evidence="3">
    <location>
        <position position="53"/>
    </location>
</feature>
<proteinExistence type="predicted"/>
<reference evidence="7" key="1">
    <citation type="submission" date="2017-04" db="EMBL/GenBank/DDBJ databases">
        <authorList>
            <person name="Varghese N."/>
            <person name="Submissions S."/>
        </authorList>
    </citation>
    <scope>NUCLEOTIDE SEQUENCE [LARGE SCALE GENOMIC DNA]</scope>
    <source>
        <strain evidence="7">RKEM611</strain>
    </source>
</reference>
<dbReference type="CDD" id="cd00156">
    <property type="entry name" value="REC"/>
    <property type="match status" value="1"/>
</dbReference>
<dbReference type="Gene3D" id="3.40.50.300">
    <property type="entry name" value="P-loop containing nucleotide triphosphate hydrolases"/>
    <property type="match status" value="1"/>
</dbReference>
<dbReference type="OrthoDB" id="9154941at2"/>
<sequence>MRKKSILIVEDAIDQIERYRDLVSEIYQVYLATNIREAEEILNLESINILLTDIHLKQSQSQNTYEGFNIIEFAKKHHPEVLVLVMSADPKIETYNQAFSLGARCFLKKPIINSAEIQIAIESAEQNRLIDRFKESNRITFPKNLNLKCEDGLVLPDKVRTAVRGVARVRDIPVVIYGETGTGKEEVAKLIHKRRVEVEGNIPFVAVNCANLKDTAALSLLFGHKKGSFTGASETTVGYIGEADGGILFLDEVHRLDEECQARLLRVLNDGTYQRFGDTKELYSRFQVVVASSRDLDVLVEEGKFLMDLRSRITGVDIELRPLRDRISDLNLLVPLYFAKNRIEVKGTEVIKIIEKCSEFYWQGNIRQLFNVLRSLEMQCLMNGSEIQASLLPLFRSMLDPSKSDLRGGHSDVDILRTLNEDVDYKESMNLFEKHYLRSLLSRHRTVTDAVKAVNISRSSLDLKIKKYSLVNKNLES</sequence>
<evidence type="ECO:0000256" key="1">
    <source>
        <dbReference type="ARBA" id="ARBA00022741"/>
    </source>
</evidence>
<keyword evidence="7" id="KW-1185">Reference proteome</keyword>
<protein>
    <submittedName>
        <fullName evidence="6">Two-component system, NtrC family, response regulator AtoC/two-component system, response regulator FlrC</fullName>
    </submittedName>
</protein>
<keyword evidence="3" id="KW-0597">Phosphoprotein</keyword>
<dbReference type="Pfam" id="PF00072">
    <property type="entry name" value="Response_reg"/>
    <property type="match status" value="1"/>
</dbReference>
<evidence type="ECO:0000256" key="2">
    <source>
        <dbReference type="ARBA" id="ARBA00022840"/>
    </source>
</evidence>
<dbReference type="RefSeq" id="WP_132320075.1">
    <property type="nucleotide sequence ID" value="NZ_FWZT01000011.1"/>
</dbReference>
<dbReference type="InterPro" id="IPR003593">
    <property type="entry name" value="AAA+_ATPase"/>
</dbReference>
<gene>
    <name evidence="6" type="ORF">SAMN06296036_111110</name>
</gene>
<dbReference type="PROSITE" id="PS00675">
    <property type="entry name" value="SIGMA54_INTERACT_1"/>
    <property type="match status" value="1"/>
</dbReference>
<evidence type="ECO:0000259" key="5">
    <source>
        <dbReference type="PROSITE" id="PS50110"/>
    </source>
</evidence>
<dbReference type="InterPro" id="IPR027417">
    <property type="entry name" value="P-loop_NTPase"/>
</dbReference>
<dbReference type="GO" id="GO:0005524">
    <property type="term" value="F:ATP binding"/>
    <property type="evidence" value="ECO:0007669"/>
    <property type="project" value="UniProtKB-KW"/>
</dbReference>
<dbReference type="PROSITE" id="PS50110">
    <property type="entry name" value="RESPONSE_REGULATORY"/>
    <property type="match status" value="1"/>
</dbReference>
<keyword evidence="1" id="KW-0547">Nucleotide-binding</keyword>
<dbReference type="InterPro" id="IPR009057">
    <property type="entry name" value="Homeodomain-like_sf"/>
</dbReference>
<keyword evidence="2" id="KW-0067">ATP-binding</keyword>
<dbReference type="EMBL" id="FWZT01000011">
    <property type="protein sequence ID" value="SMF37836.1"/>
    <property type="molecule type" value="Genomic_DNA"/>
</dbReference>
<evidence type="ECO:0000259" key="4">
    <source>
        <dbReference type="PROSITE" id="PS50045"/>
    </source>
</evidence>
<evidence type="ECO:0000313" key="7">
    <source>
        <dbReference type="Proteomes" id="UP000192907"/>
    </source>
</evidence>
<dbReference type="PANTHER" id="PTHR32071">
    <property type="entry name" value="TRANSCRIPTIONAL REGULATORY PROTEIN"/>
    <property type="match status" value="1"/>
</dbReference>
<feature type="domain" description="Sigma-54 factor interaction" evidence="4">
    <location>
        <begin position="158"/>
        <end position="378"/>
    </location>
</feature>
<dbReference type="InterPro" id="IPR002078">
    <property type="entry name" value="Sigma_54_int"/>
</dbReference>
<dbReference type="SMART" id="SM00382">
    <property type="entry name" value="AAA"/>
    <property type="match status" value="1"/>
</dbReference>
<name>A0A1Y6BZJ8_9BACT</name>
<evidence type="ECO:0000313" key="6">
    <source>
        <dbReference type="EMBL" id="SMF37836.1"/>
    </source>
</evidence>
<dbReference type="PROSITE" id="PS50045">
    <property type="entry name" value="SIGMA54_INTERACT_4"/>
    <property type="match status" value="1"/>
</dbReference>
<dbReference type="SUPFAM" id="SSF52540">
    <property type="entry name" value="P-loop containing nucleoside triphosphate hydrolases"/>
    <property type="match status" value="1"/>
</dbReference>
<dbReference type="SUPFAM" id="SSF46689">
    <property type="entry name" value="Homeodomain-like"/>
    <property type="match status" value="1"/>
</dbReference>
<dbReference type="Gene3D" id="1.10.10.60">
    <property type="entry name" value="Homeodomain-like"/>
    <property type="match status" value="1"/>
</dbReference>
<dbReference type="InterPro" id="IPR001789">
    <property type="entry name" value="Sig_transdc_resp-reg_receiver"/>
</dbReference>
<dbReference type="InterPro" id="IPR025943">
    <property type="entry name" value="Sigma_54_int_dom_ATP-bd_2"/>
</dbReference>
<organism evidence="6 7">
    <name type="scientific">Pseudobacteriovorax antillogorgiicola</name>
    <dbReference type="NCBI Taxonomy" id="1513793"/>
    <lineage>
        <taxon>Bacteria</taxon>
        <taxon>Pseudomonadati</taxon>
        <taxon>Bdellovibrionota</taxon>
        <taxon>Oligoflexia</taxon>
        <taxon>Oligoflexales</taxon>
        <taxon>Pseudobacteriovoracaceae</taxon>
        <taxon>Pseudobacteriovorax</taxon>
    </lineage>
</organism>